<evidence type="ECO:0000313" key="11">
    <source>
        <dbReference type="Proteomes" id="UP000295565"/>
    </source>
</evidence>
<feature type="transmembrane region" description="Helical" evidence="9">
    <location>
        <begin position="12"/>
        <end position="29"/>
    </location>
</feature>
<keyword evidence="3 9" id="KW-0813">Transport</keyword>
<comment type="function">
    <text evidence="9">Component of the transport system for branched-chain amino acids.</text>
</comment>
<feature type="transmembrane region" description="Helical" evidence="9">
    <location>
        <begin position="121"/>
        <end position="138"/>
    </location>
</feature>
<dbReference type="GO" id="GO:0015190">
    <property type="term" value="F:L-leucine transmembrane transporter activity"/>
    <property type="evidence" value="ECO:0007669"/>
    <property type="project" value="TreeGrafter"/>
</dbReference>
<dbReference type="AlphaFoldDB" id="A0A4R1K6G2"/>
<keyword evidence="11" id="KW-1185">Reference proteome</keyword>
<dbReference type="Pfam" id="PF05525">
    <property type="entry name" value="Branch_AA_trans"/>
    <property type="match status" value="1"/>
</dbReference>
<comment type="similarity">
    <text evidence="2 9">Belongs to the branched chain amino acid transporter family.</text>
</comment>
<dbReference type="GO" id="GO:0015820">
    <property type="term" value="P:L-leucine transport"/>
    <property type="evidence" value="ECO:0007669"/>
    <property type="project" value="TreeGrafter"/>
</dbReference>
<gene>
    <name evidence="10" type="ORF">EV690_0613</name>
</gene>
<proteinExistence type="inferred from homology"/>
<reference evidence="10 11" key="1">
    <citation type="submission" date="2019-03" db="EMBL/GenBank/DDBJ databases">
        <title>Genomic Encyclopedia of Type Strains, Phase IV (KMG-IV): sequencing the most valuable type-strain genomes for metagenomic binning, comparative biology and taxonomic classification.</title>
        <authorList>
            <person name="Goeker M."/>
        </authorList>
    </citation>
    <scope>NUCLEOTIDE SEQUENCE [LARGE SCALE GENOMIC DNA]</scope>
    <source>
        <strain evidence="10 11">DSM 18577</strain>
    </source>
</reference>
<keyword evidence="5 9" id="KW-0812">Transmembrane</keyword>
<comment type="caution">
    <text evidence="10">The sequence shown here is derived from an EMBL/GenBank/DDBJ whole genome shotgun (WGS) entry which is preliminary data.</text>
</comment>
<feature type="transmembrane region" description="Helical" evidence="9">
    <location>
        <begin position="41"/>
        <end position="69"/>
    </location>
</feature>
<dbReference type="Gene3D" id="1.20.1740.10">
    <property type="entry name" value="Amino acid/polyamine transporter I"/>
    <property type="match status" value="1"/>
</dbReference>
<dbReference type="GO" id="GO:0015818">
    <property type="term" value="P:isoleucine transport"/>
    <property type="evidence" value="ECO:0007669"/>
    <property type="project" value="TreeGrafter"/>
</dbReference>
<evidence type="ECO:0000256" key="9">
    <source>
        <dbReference type="RuleBase" id="RU362122"/>
    </source>
</evidence>
<keyword evidence="8 9" id="KW-0472">Membrane</keyword>
<feature type="transmembrane region" description="Helical" evidence="9">
    <location>
        <begin position="339"/>
        <end position="357"/>
    </location>
</feature>
<protein>
    <recommendedName>
        <fullName evidence="9">Branched-chain amino acid transport system carrier protein</fullName>
    </recommendedName>
</protein>
<keyword evidence="7 9" id="KW-1133">Transmembrane helix</keyword>
<feature type="transmembrane region" description="Helical" evidence="9">
    <location>
        <begin position="314"/>
        <end position="333"/>
    </location>
</feature>
<feature type="transmembrane region" description="Helical" evidence="9">
    <location>
        <begin position="281"/>
        <end position="302"/>
    </location>
</feature>
<feature type="transmembrane region" description="Helical" evidence="9">
    <location>
        <begin position="227"/>
        <end position="249"/>
    </location>
</feature>
<dbReference type="GO" id="GO:0005886">
    <property type="term" value="C:plasma membrane"/>
    <property type="evidence" value="ECO:0007669"/>
    <property type="project" value="UniProtKB-SubCell"/>
</dbReference>
<dbReference type="RefSeq" id="WP_131911464.1">
    <property type="nucleotide sequence ID" value="NZ_SMGD01000009.1"/>
</dbReference>
<evidence type="ECO:0000256" key="2">
    <source>
        <dbReference type="ARBA" id="ARBA00008540"/>
    </source>
</evidence>
<sequence length="438" mass="47182">MKQTLKTTDIIALGFMLFAFFLGAGNIIFPPQAGQFAGEHYISAMGGFLLTAVGLPLLSLIAIAIAGGSWEAISQELPRKISVLIVVVMFIIIGPAFAIPRTAAVSFDMAIKPFIGAGSDRLAIFSGVFFMLVIVFALRQGRLIDTIGKLLTPVLLIGLIVLSLGVFLAPQGHIIGAKGHYIDMPLASGFLDGYNTMDTFGALLFGMLMVDAIGSKGITQKKAVARYLFFSALIAAAGLAFVYVSLFYLGATSSQIAAHAKTGSDILSIYVQSLFGPYGQWVLSTIVLLACLTTAIGLTSASSEYFSRLSGVGVRYWVVGVGVLSAIITNIGLKQLINLSIPVLLALYPTIIMLVLLTFIRHKLANPKLVYRFVLAVSFIFSLIDVIHRLDLNVYWFDRLPLLAVGMGWLCPTLIILVAMLVIDRVLPFKLVQSQSIH</sequence>
<dbReference type="GO" id="GO:0005304">
    <property type="term" value="F:L-valine transmembrane transporter activity"/>
    <property type="evidence" value="ECO:0007669"/>
    <property type="project" value="TreeGrafter"/>
</dbReference>
<evidence type="ECO:0000256" key="5">
    <source>
        <dbReference type="ARBA" id="ARBA00022692"/>
    </source>
</evidence>
<feature type="transmembrane region" description="Helical" evidence="9">
    <location>
        <begin position="81"/>
        <end position="101"/>
    </location>
</feature>
<feature type="transmembrane region" description="Helical" evidence="9">
    <location>
        <begin position="194"/>
        <end position="215"/>
    </location>
</feature>
<dbReference type="EMBL" id="SMGD01000009">
    <property type="protein sequence ID" value="TCK59784.1"/>
    <property type="molecule type" value="Genomic_DNA"/>
</dbReference>
<keyword evidence="4" id="KW-1003">Cell membrane</keyword>
<feature type="transmembrane region" description="Helical" evidence="9">
    <location>
        <begin position="400"/>
        <end position="423"/>
    </location>
</feature>
<keyword evidence="6 9" id="KW-0029">Amino-acid transport</keyword>
<evidence type="ECO:0000256" key="7">
    <source>
        <dbReference type="ARBA" id="ARBA00022989"/>
    </source>
</evidence>
<comment type="subcellular location">
    <subcellularLocation>
        <location evidence="9">Cell inner membrane</location>
        <topology evidence="9">Multi-pass membrane protein</topology>
    </subcellularLocation>
    <subcellularLocation>
        <location evidence="1">Cell membrane</location>
        <topology evidence="1">Multi-pass membrane protein</topology>
    </subcellularLocation>
</comment>
<evidence type="ECO:0000256" key="3">
    <source>
        <dbReference type="ARBA" id="ARBA00022448"/>
    </source>
</evidence>
<evidence type="ECO:0000313" key="10">
    <source>
        <dbReference type="EMBL" id="TCK59784.1"/>
    </source>
</evidence>
<dbReference type="NCBIfam" id="TIGR00796">
    <property type="entry name" value="livcs"/>
    <property type="match status" value="1"/>
</dbReference>
<evidence type="ECO:0000256" key="8">
    <source>
        <dbReference type="ARBA" id="ARBA00023136"/>
    </source>
</evidence>
<evidence type="ECO:0000256" key="6">
    <source>
        <dbReference type="ARBA" id="ARBA00022970"/>
    </source>
</evidence>
<accession>A0A4R1K6G2</accession>
<feature type="transmembrane region" description="Helical" evidence="9">
    <location>
        <begin position="150"/>
        <end position="174"/>
    </location>
</feature>
<dbReference type="Proteomes" id="UP000295565">
    <property type="component" value="Unassembled WGS sequence"/>
</dbReference>
<evidence type="ECO:0000256" key="4">
    <source>
        <dbReference type="ARBA" id="ARBA00022475"/>
    </source>
</evidence>
<organism evidence="10 11">
    <name type="scientific">Celerinatantimonas diazotrophica</name>
    <dbReference type="NCBI Taxonomy" id="412034"/>
    <lineage>
        <taxon>Bacteria</taxon>
        <taxon>Pseudomonadati</taxon>
        <taxon>Pseudomonadota</taxon>
        <taxon>Gammaproteobacteria</taxon>
        <taxon>Celerinatantimonadaceae</taxon>
        <taxon>Celerinatantimonas</taxon>
    </lineage>
</organism>
<dbReference type="InterPro" id="IPR004685">
    <property type="entry name" value="Brnchd-chn_aa_trnsp_Livcs"/>
</dbReference>
<dbReference type="PANTHER" id="PTHR30588:SF0">
    <property type="entry name" value="BRANCHED-CHAIN AMINO ACID PERMEASE BRNQ"/>
    <property type="match status" value="1"/>
</dbReference>
<feature type="transmembrane region" description="Helical" evidence="9">
    <location>
        <begin position="369"/>
        <end position="388"/>
    </location>
</feature>
<evidence type="ECO:0000256" key="1">
    <source>
        <dbReference type="ARBA" id="ARBA00004651"/>
    </source>
</evidence>
<name>A0A4R1K6G2_9GAMM</name>
<dbReference type="GO" id="GO:0015188">
    <property type="term" value="F:L-isoleucine transmembrane transporter activity"/>
    <property type="evidence" value="ECO:0007669"/>
    <property type="project" value="TreeGrafter"/>
</dbReference>
<dbReference type="PANTHER" id="PTHR30588">
    <property type="entry name" value="BRANCHED-CHAIN AMINO ACID TRANSPORT SYSTEM 2 CARRIER PROTEIN"/>
    <property type="match status" value="1"/>
</dbReference>
<dbReference type="OrthoDB" id="9783920at2"/>